<dbReference type="RefSeq" id="WP_013007170.1">
    <property type="nucleotide sequence ID" value="NC_013939.1"/>
</dbReference>
<dbReference type="GO" id="GO:0016791">
    <property type="term" value="F:phosphatase activity"/>
    <property type="evidence" value="ECO:0007669"/>
    <property type="project" value="TreeGrafter"/>
</dbReference>
<dbReference type="SUPFAM" id="SSF81606">
    <property type="entry name" value="PP2C-like"/>
    <property type="match status" value="1"/>
</dbReference>
<evidence type="ECO:0000256" key="2">
    <source>
        <dbReference type="SAM" id="Coils"/>
    </source>
</evidence>
<keyword evidence="1" id="KW-0378">Hydrolase</keyword>
<dbReference type="InterPro" id="IPR000014">
    <property type="entry name" value="PAS"/>
</dbReference>
<keyword evidence="2" id="KW-0175">Coiled coil</keyword>
<proteinExistence type="predicted"/>
<protein>
    <recommendedName>
        <fullName evidence="3">PAS domain-containing protein</fullName>
    </recommendedName>
</protein>
<evidence type="ECO:0000313" key="5">
    <source>
        <dbReference type="Proteomes" id="UP000001520"/>
    </source>
</evidence>
<dbReference type="AlphaFoldDB" id="D3PBE9"/>
<organism evidence="4 5">
    <name type="scientific">Deferribacter desulfuricans (strain DSM 14783 / JCM 11476 / NBRC 101012 / SSM1)</name>
    <dbReference type="NCBI Taxonomy" id="639282"/>
    <lineage>
        <taxon>Bacteria</taxon>
        <taxon>Pseudomonadati</taxon>
        <taxon>Deferribacterota</taxon>
        <taxon>Deferribacteres</taxon>
        <taxon>Deferribacterales</taxon>
        <taxon>Deferribacteraceae</taxon>
        <taxon>Deferribacter</taxon>
    </lineage>
</organism>
<feature type="coiled-coil region" evidence="2">
    <location>
        <begin position="111"/>
        <end position="145"/>
    </location>
</feature>
<dbReference type="InterPro" id="IPR035965">
    <property type="entry name" value="PAS-like_dom_sf"/>
</dbReference>
<dbReference type="KEGG" id="ddf:DEFDS_0428"/>
<dbReference type="Proteomes" id="UP000001520">
    <property type="component" value="Chromosome"/>
</dbReference>
<dbReference type="Gene3D" id="3.60.40.10">
    <property type="entry name" value="PPM-type phosphatase domain"/>
    <property type="match status" value="1"/>
</dbReference>
<feature type="coiled-coil region" evidence="2">
    <location>
        <begin position="252"/>
        <end position="293"/>
    </location>
</feature>
<reference evidence="4 5" key="1">
    <citation type="journal article" date="2010" name="DNA Res.">
        <title>Bacterial lifestyle in a deep-sea hydrothermal vent chimney revealed by the genome sequence of the thermophilic bacterium Deferribacter desulfuricans SSM1.</title>
        <authorList>
            <person name="Takaki Y."/>
            <person name="Shimamura S."/>
            <person name="Nakagawa S."/>
            <person name="Fukuhara Y."/>
            <person name="Horikawa H."/>
            <person name="Ankai A."/>
            <person name="Harada T."/>
            <person name="Hosoyama A."/>
            <person name="Oguchi A."/>
            <person name="Fukui S."/>
            <person name="Fujita N."/>
            <person name="Takami H."/>
            <person name="Takai K."/>
        </authorList>
    </citation>
    <scope>NUCLEOTIDE SEQUENCE [LARGE SCALE GENOMIC DNA]</scope>
    <source>
        <strain evidence="5">DSM 14783 / JCM 11476 / NBRC 101012 / SSM1</strain>
    </source>
</reference>
<dbReference type="PANTHER" id="PTHR43156:SF2">
    <property type="entry name" value="STAGE II SPORULATION PROTEIN E"/>
    <property type="match status" value="1"/>
</dbReference>
<accession>D3PBE9</accession>
<evidence type="ECO:0000259" key="3">
    <source>
        <dbReference type="PROSITE" id="PS50112"/>
    </source>
</evidence>
<evidence type="ECO:0000256" key="1">
    <source>
        <dbReference type="ARBA" id="ARBA00022801"/>
    </source>
</evidence>
<dbReference type="Pfam" id="PF07228">
    <property type="entry name" value="SpoIIE"/>
    <property type="match status" value="1"/>
</dbReference>
<dbReference type="InterPro" id="IPR036457">
    <property type="entry name" value="PPM-type-like_dom_sf"/>
</dbReference>
<sequence length="530" mass="61146">MENIKFDEVINNIEELVLIVDKNYKIQYVNKQIKILSDKKPESVIGKKCYSTLFKRSEPCENCQLSTLKNKCFAKDIVHDTLNFRGFRKILRSRFECLDEDNLFLEVLKDITEEKVLVDKLTHQAKELKANNVILSLKRQEVERKHRFLTKVVNSISDGLLVVEQDYKIDLLNYKIADFVNKNYDSLKSGKCFQVYGFEEPCSDCPLKNPKVTKSVREVNDRKLTVYFNKFENYIVESVRDTTKEIYLLDEIKRQQAELKEKQYQMMKLNEDLLKMNEKLKKAQEIINEELRQVGEIQSSLLPDELPQLEGYDFGAFYTPAEQAGGDYYDCIEMSNGYWGFTVADVSGHGIPAAVIMAITRAIMRSYTYDVISAAEALSMVNEILCDNIYTNDFVTMFYLVMNSLTGECNFASAGHNPLLYFDKSEMVVRKITASGLFLGAFEEVDYEEGSFVMDSGDIAFMYTDGLVEAMNKSDEQYGYDLLINKIIMFQNEKCSDIINYIMEDVKEFTEGRPFEDDITIFVIKKESGG</sequence>
<dbReference type="SUPFAM" id="SSF55785">
    <property type="entry name" value="PYP-like sensor domain (PAS domain)"/>
    <property type="match status" value="1"/>
</dbReference>
<evidence type="ECO:0000313" key="4">
    <source>
        <dbReference type="EMBL" id="BAI79922.1"/>
    </source>
</evidence>
<name>D3PBE9_DEFDS</name>
<dbReference type="OrthoDB" id="9763484at2"/>
<dbReference type="SMART" id="SM00331">
    <property type="entry name" value="PP2C_SIG"/>
    <property type="match status" value="1"/>
</dbReference>
<dbReference type="PROSITE" id="PS50112">
    <property type="entry name" value="PAS"/>
    <property type="match status" value="1"/>
</dbReference>
<dbReference type="PANTHER" id="PTHR43156">
    <property type="entry name" value="STAGE II SPORULATION PROTEIN E-RELATED"/>
    <property type="match status" value="1"/>
</dbReference>
<dbReference type="Gene3D" id="3.30.450.20">
    <property type="entry name" value="PAS domain"/>
    <property type="match status" value="1"/>
</dbReference>
<dbReference type="InterPro" id="IPR052016">
    <property type="entry name" value="Bact_Sigma-Reg"/>
</dbReference>
<dbReference type="EMBL" id="AP011529">
    <property type="protein sequence ID" value="BAI79922.1"/>
    <property type="molecule type" value="Genomic_DNA"/>
</dbReference>
<dbReference type="InterPro" id="IPR001932">
    <property type="entry name" value="PPM-type_phosphatase-like_dom"/>
</dbReference>
<gene>
    <name evidence="4" type="ordered locus">DEFDS_0428</name>
</gene>
<dbReference type="eggNOG" id="COG2208">
    <property type="taxonomic scope" value="Bacteria"/>
</dbReference>
<feature type="domain" description="PAS" evidence="3">
    <location>
        <begin position="2"/>
        <end position="47"/>
    </location>
</feature>
<keyword evidence="5" id="KW-1185">Reference proteome</keyword>
<dbReference type="HOGENOM" id="CLU_519465_0_0_0"/>
<dbReference type="STRING" id="639282.DEFDS_0428"/>